<dbReference type="InterPro" id="IPR029058">
    <property type="entry name" value="AB_hydrolase_fold"/>
</dbReference>
<dbReference type="RefSeq" id="WP_101472478.1">
    <property type="nucleotide sequence ID" value="NZ_PJND01000008.1"/>
</dbReference>
<accession>A0A497UP79</accession>
<dbReference type="EMBL" id="RCCB01000011">
    <property type="protein sequence ID" value="RLJ30255.1"/>
    <property type="molecule type" value="Genomic_DNA"/>
</dbReference>
<dbReference type="Gene3D" id="3.40.50.1820">
    <property type="entry name" value="alpha/beta hydrolase"/>
    <property type="match status" value="1"/>
</dbReference>
<evidence type="ECO:0000313" key="4">
    <source>
        <dbReference type="Proteomes" id="UP000275027"/>
    </source>
</evidence>
<evidence type="ECO:0000313" key="3">
    <source>
        <dbReference type="Proteomes" id="UP000233767"/>
    </source>
</evidence>
<dbReference type="Proteomes" id="UP000233767">
    <property type="component" value="Unassembled WGS sequence"/>
</dbReference>
<dbReference type="PANTHER" id="PTHR48098">
    <property type="entry name" value="ENTEROCHELIN ESTERASE-RELATED"/>
    <property type="match status" value="1"/>
</dbReference>
<dbReference type="PANTHER" id="PTHR48098:SF6">
    <property type="entry name" value="FERRI-BACILLIBACTIN ESTERASE BESA"/>
    <property type="match status" value="1"/>
</dbReference>
<dbReference type="AlphaFoldDB" id="A0A497UP79"/>
<comment type="caution">
    <text evidence="2">The sequence shown here is derived from an EMBL/GenBank/DDBJ whole genome shotgun (WGS) entry which is preliminary data.</text>
</comment>
<sequence>MQYVTLLGDFIGNAKKTFKTGWVTTVSKGNIFLFIQLFACNFCFSQSYSHLSISDTITIHSKVFDAKRKVIITKPSPAKTEEKQSNYIVYMDADDQNINGSFLQSANNLIANKEIPQSYLIGIIHEDRNTELLEKDKLLNFLKEELIPLLEDKYGKANKITIAGHSFGGYFATYAFLKDNDVFNSCIAISPAYWPNKNDVIELLHEKASLVHGSFYLAVGDKRWDEISLRKNVFKVQKTLRNQKNLSFGFNDLTGFAHNATPVVGFGLGLSFVYDEWEWINILEEQDNKLKQFPDFWGHLEIKAEALFHLNRVSEAKSFYQKALKNTAKDKHLSKSEMREVTKRLRTKIKKCSKILR</sequence>
<dbReference type="InterPro" id="IPR000801">
    <property type="entry name" value="Esterase-like"/>
</dbReference>
<proteinExistence type="predicted"/>
<organism evidence="2 4">
    <name type="scientific">Flavobacterium lindanitolerans</name>
    <dbReference type="NCBI Taxonomy" id="428988"/>
    <lineage>
        <taxon>Bacteria</taxon>
        <taxon>Pseudomonadati</taxon>
        <taxon>Bacteroidota</taxon>
        <taxon>Flavobacteriia</taxon>
        <taxon>Flavobacteriales</taxon>
        <taxon>Flavobacteriaceae</taxon>
        <taxon>Flavobacterium</taxon>
    </lineage>
</organism>
<protein>
    <submittedName>
        <fullName evidence="1 2">Esterase</fullName>
    </submittedName>
</protein>
<keyword evidence="3" id="KW-1185">Reference proteome</keyword>
<evidence type="ECO:0000313" key="1">
    <source>
        <dbReference type="EMBL" id="PKW21106.1"/>
    </source>
</evidence>
<dbReference type="Pfam" id="PF00756">
    <property type="entry name" value="Esterase"/>
    <property type="match status" value="1"/>
</dbReference>
<dbReference type="Proteomes" id="UP000275027">
    <property type="component" value="Unassembled WGS sequence"/>
</dbReference>
<evidence type="ECO:0000313" key="2">
    <source>
        <dbReference type="EMBL" id="RLJ30255.1"/>
    </source>
</evidence>
<dbReference type="SUPFAM" id="SSF53474">
    <property type="entry name" value="alpha/beta-Hydrolases"/>
    <property type="match status" value="1"/>
</dbReference>
<dbReference type="InterPro" id="IPR050583">
    <property type="entry name" value="Mycobacterial_A85_antigen"/>
</dbReference>
<name>A0A497UP79_9FLAO</name>
<gene>
    <name evidence="1" type="ORF">B0G92_2390</name>
    <name evidence="2" type="ORF">CLV50_1660</name>
</gene>
<reference evidence="1 3" key="1">
    <citation type="submission" date="2017-12" db="EMBL/GenBank/DDBJ databases">
        <title>Genomic Encyclopedia of Type Strains, Phase III (KMG-III): the genomes of soil and plant-associated and newly described type strains.</title>
        <authorList>
            <person name="Whitman W."/>
        </authorList>
    </citation>
    <scope>NUCLEOTIDE SEQUENCE [LARGE SCALE GENOMIC DNA]</scope>
    <source>
        <strain evidence="1 3">IP-10</strain>
    </source>
</reference>
<reference evidence="2 4" key="2">
    <citation type="submission" date="2018-10" db="EMBL/GenBank/DDBJ databases">
        <title>Genomic Encyclopedia of Archaeal and Bacterial Type Strains, Phase II (KMG-II): from individual species to whole genera.</title>
        <authorList>
            <person name="Goeker M."/>
        </authorList>
    </citation>
    <scope>NUCLEOTIDE SEQUENCE [LARGE SCALE GENOMIC DNA]</scope>
    <source>
        <strain evidence="2 4">DSM 21886</strain>
    </source>
</reference>
<dbReference type="EMBL" id="PJND01000008">
    <property type="protein sequence ID" value="PKW21106.1"/>
    <property type="molecule type" value="Genomic_DNA"/>
</dbReference>